<dbReference type="Gene3D" id="1.10.10.10">
    <property type="entry name" value="Winged helix-like DNA-binding domain superfamily/Winged helix DNA-binding domain"/>
    <property type="match status" value="1"/>
</dbReference>
<dbReference type="AlphaFoldDB" id="A0A919PHE2"/>
<dbReference type="GO" id="GO:0006355">
    <property type="term" value="P:regulation of DNA-templated transcription"/>
    <property type="evidence" value="ECO:0007669"/>
    <property type="project" value="InterPro"/>
</dbReference>
<dbReference type="InterPro" id="IPR016032">
    <property type="entry name" value="Sig_transdc_resp-reg_C-effctor"/>
</dbReference>
<dbReference type="SMART" id="SM00448">
    <property type="entry name" value="REC"/>
    <property type="match status" value="1"/>
</dbReference>
<dbReference type="Gene3D" id="3.40.50.2300">
    <property type="match status" value="1"/>
</dbReference>
<dbReference type="InterPro" id="IPR039420">
    <property type="entry name" value="WalR-like"/>
</dbReference>
<dbReference type="PANTHER" id="PTHR43214">
    <property type="entry name" value="TWO-COMPONENT RESPONSE REGULATOR"/>
    <property type="match status" value="1"/>
</dbReference>
<evidence type="ECO:0000313" key="6">
    <source>
        <dbReference type="Proteomes" id="UP000660611"/>
    </source>
</evidence>
<organism evidence="5 6">
    <name type="scientific">Dactylosporangium siamense</name>
    <dbReference type="NCBI Taxonomy" id="685454"/>
    <lineage>
        <taxon>Bacteria</taxon>
        <taxon>Bacillati</taxon>
        <taxon>Actinomycetota</taxon>
        <taxon>Actinomycetes</taxon>
        <taxon>Micromonosporales</taxon>
        <taxon>Micromonosporaceae</taxon>
        <taxon>Dactylosporangium</taxon>
    </lineage>
</organism>
<dbReference type="Pfam" id="PF00072">
    <property type="entry name" value="Response_reg"/>
    <property type="match status" value="1"/>
</dbReference>
<evidence type="ECO:0000313" key="5">
    <source>
        <dbReference type="EMBL" id="GIG43412.1"/>
    </source>
</evidence>
<gene>
    <name evidence="5" type="primary">desR_1</name>
    <name evidence="5" type="ORF">Dsi01nite_014530</name>
</gene>
<dbReference type="PRINTS" id="PR00038">
    <property type="entry name" value="HTHLUXR"/>
</dbReference>
<dbReference type="InterPro" id="IPR036388">
    <property type="entry name" value="WH-like_DNA-bd_sf"/>
</dbReference>
<dbReference type="CDD" id="cd06170">
    <property type="entry name" value="LuxR_C_like"/>
    <property type="match status" value="1"/>
</dbReference>
<reference evidence="5" key="1">
    <citation type="submission" date="2021-01" db="EMBL/GenBank/DDBJ databases">
        <title>Whole genome shotgun sequence of Dactylosporangium siamense NBRC 106093.</title>
        <authorList>
            <person name="Komaki H."/>
            <person name="Tamura T."/>
        </authorList>
    </citation>
    <scope>NUCLEOTIDE SEQUENCE</scope>
    <source>
        <strain evidence="5">NBRC 106093</strain>
    </source>
</reference>
<feature type="domain" description="HTH luxR-type" evidence="3">
    <location>
        <begin position="134"/>
        <end position="199"/>
    </location>
</feature>
<evidence type="ECO:0000259" key="3">
    <source>
        <dbReference type="PROSITE" id="PS50043"/>
    </source>
</evidence>
<evidence type="ECO:0000256" key="2">
    <source>
        <dbReference type="PROSITE-ProRule" id="PRU00169"/>
    </source>
</evidence>
<evidence type="ECO:0000259" key="4">
    <source>
        <dbReference type="PROSITE" id="PS50110"/>
    </source>
</evidence>
<feature type="modified residue" description="4-aspartylphosphate" evidence="2">
    <location>
        <position position="54"/>
    </location>
</feature>
<sequence>MISVLLAEDQHLIRGALAALLRLEADITVVAEVGDGDAVVGLALRTRPDVAVLDLGLPGRDGLSAAIELRSALPSCRSLLVTGVARPGDLRRAMAAHVAGFLLKHATPEQMTDAIRRLAAGQRVIDPALAVLAWETPDNPLTERELQVLRLAATGAPAADIARQLFLSVGTVRNHLTAAATKLHARNRVDAIRIATETGWL</sequence>
<keyword evidence="1 5" id="KW-0238">DNA-binding</keyword>
<dbReference type="InterPro" id="IPR001789">
    <property type="entry name" value="Sig_transdc_resp-reg_receiver"/>
</dbReference>
<keyword evidence="6" id="KW-1185">Reference proteome</keyword>
<dbReference type="SUPFAM" id="SSF46894">
    <property type="entry name" value="C-terminal effector domain of the bipartite response regulators"/>
    <property type="match status" value="1"/>
</dbReference>
<dbReference type="PROSITE" id="PS00622">
    <property type="entry name" value="HTH_LUXR_1"/>
    <property type="match status" value="1"/>
</dbReference>
<dbReference type="Proteomes" id="UP000660611">
    <property type="component" value="Unassembled WGS sequence"/>
</dbReference>
<dbReference type="InterPro" id="IPR000792">
    <property type="entry name" value="Tscrpt_reg_LuxR_C"/>
</dbReference>
<comment type="caution">
    <text evidence="5">The sequence shown here is derived from an EMBL/GenBank/DDBJ whole genome shotgun (WGS) entry which is preliminary data.</text>
</comment>
<evidence type="ECO:0000256" key="1">
    <source>
        <dbReference type="ARBA" id="ARBA00023125"/>
    </source>
</evidence>
<feature type="domain" description="Response regulatory" evidence="4">
    <location>
        <begin position="3"/>
        <end position="119"/>
    </location>
</feature>
<dbReference type="EMBL" id="BONQ01000024">
    <property type="protein sequence ID" value="GIG43412.1"/>
    <property type="molecule type" value="Genomic_DNA"/>
</dbReference>
<proteinExistence type="predicted"/>
<name>A0A919PHE2_9ACTN</name>
<dbReference type="PANTHER" id="PTHR43214:SF42">
    <property type="entry name" value="TRANSCRIPTIONAL REGULATORY PROTEIN DESR"/>
    <property type="match status" value="1"/>
</dbReference>
<dbReference type="PROSITE" id="PS50043">
    <property type="entry name" value="HTH_LUXR_2"/>
    <property type="match status" value="1"/>
</dbReference>
<dbReference type="PROSITE" id="PS50110">
    <property type="entry name" value="RESPONSE_REGULATORY"/>
    <property type="match status" value="1"/>
</dbReference>
<dbReference type="GO" id="GO:0000160">
    <property type="term" value="P:phosphorelay signal transduction system"/>
    <property type="evidence" value="ECO:0007669"/>
    <property type="project" value="InterPro"/>
</dbReference>
<accession>A0A919PHE2</accession>
<dbReference type="Pfam" id="PF00196">
    <property type="entry name" value="GerE"/>
    <property type="match status" value="1"/>
</dbReference>
<protein>
    <submittedName>
        <fullName evidence="5">DNA-binding response regulator</fullName>
    </submittedName>
</protein>
<dbReference type="SUPFAM" id="SSF52172">
    <property type="entry name" value="CheY-like"/>
    <property type="match status" value="1"/>
</dbReference>
<dbReference type="SMART" id="SM00421">
    <property type="entry name" value="HTH_LUXR"/>
    <property type="match status" value="1"/>
</dbReference>
<dbReference type="GO" id="GO:0003677">
    <property type="term" value="F:DNA binding"/>
    <property type="evidence" value="ECO:0007669"/>
    <property type="project" value="UniProtKB-KW"/>
</dbReference>
<dbReference type="InterPro" id="IPR011006">
    <property type="entry name" value="CheY-like_superfamily"/>
</dbReference>
<dbReference type="RefSeq" id="WP_203845275.1">
    <property type="nucleotide sequence ID" value="NZ_BAAAVW010000004.1"/>
</dbReference>
<keyword evidence="2" id="KW-0597">Phosphoprotein</keyword>